<dbReference type="Proteomes" id="UP000788993">
    <property type="component" value="Unassembled WGS sequence"/>
</dbReference>
<dbReference type="GO" id="GO:0005634">
    <property type="term" value="C:nucleus"/>
    <property type="evidence" value="ECO:0007669"/>
    <property type="project" value="UniProtKB-SubCell"/>
</dbReference>
<dbReference type="PROSITE" id="PS50048">
    <property type="entry name" value="ZN2_CY6_FUNGAL_2"/>
    <property type="match status" value="1"/>
</dbReference>
<dbReference type="AlphaFoldDB" id="A0A9P8P2T6"/>
<evidence type="ECO:0000259" key="8">
    <source>
        <dbReference type="PROSITE" id="PS50048"/>
    </source>
</evidence>
<organism evidence="9 10">
    <name type="scientific">Ogataea polymorpha</name>
    <dbReference type="NCBI Taxonomy" id="460523"/>
    <lineage>
        <taxon>Eukaryota</taxon>
        <taxon>Fungi</taxon>
        <taxon>Dikarya</taxon>
        <taxon>Ascomycota</taxon>
        <taxon>Saccharomycotina</taxon>
        <taxon>Pichiomycetes</taxon>
        <taxon>Pichiales</taxon>
        <taxon>Pichiaceae</taxon>
        <taxon>Ogataea</taxon>
    </lineage>
</organism>
<keyword evidence="10" id="KW-1185">Reference proteome</keyword>
<dbReference type="Gene3D" id="4.10.240.10">
    <property type="entry name" value="Zn(2)-C6 fungal-type DNA-binding domain"/>
    <property type="match status" value="1"/>
</dbReference>
<sequence length="654" mass="75749">MVGQESESKRLRVRRACTYCRFRRIKCDGEQPCSHCRRRAQLCEYSTEIGSNLPKKSHLNHNFGPRKPTQDEYIRYLENRVQNLENSLMNKFPTNAQSSNKTIESNILSLDGKRTGRVTRHDAILANKLGQYLFFKLHPSERESLSIPRLQFYGWNMSGGHYLNQMPLAVQPLILNPSKQSDLCAWLLNFFFHKVNPLFCMIHQPVFMDQYHKYVNDLIIAADTKAAKLFNAILYLIFAIAIRFSENHPQRPNRISVELKPGMEEDLFHSAYETVSKLSFEWQSLELIQSWVLITFYLRAAHRQTSSYTSLGSAIRMCKGMLLNIEINNNANRDQAYEEIKAKRMFWLVYTWDRLYSWQSGRQCEIQDESINREFPPLDGTSCSDGWLQKPALSMIYLGRYSGRLQQHAFGNKNVDETFLKNIAAELSQVKSWCDSNMSCDEFDRLLLDQVYLTYHDIYLSLYNKQLLGLIDCHSCVEWCYSDAFLLKDQSEQTLDIFENMRSRAELEVPWWMNLSLMFNISLISVILIYSGIETEEFADTFRRAISLLNAVKGKASMSTECVWAIKTLNHMCFLRMQKTANSLAQIGIDHGPSTVNQHRFLEFDHVGRGPSDQIIASSPTGSLSGIKSSSMLDNEIDANECLNWFDPWLEEVF</sequence>
<keyword evidence="7" id="KW-0472">Membrane</keyword>
<dbReference type="GO" id="GO:0008270">
    <property type="term" value="F:zinc ion binding"/>
    <property type="evidence" value="ECO:0007669"/>
    <property type="project" value="InterPro"/>
</dbReference>
<dbReference type="InterPro" id="IPR001138">
    <property type="entry name" value="Zn2Cys6_DnaBD"/>
</dbReference>
<dbReference type="GO" id="GO:0045944">
    <property type="term" value="P:positive regulation of transcription by RNA polymerase II"/>
    <property type="evidence" value="ECO:0007669"/>
    <property type="project" value="TreeGrafter"/>
</dbReference>
<keyword evidence="7" id="KW-1133">Transmembrane helix</keyword>
<evidence type="ECO:0000256" key="5">
    <source>
        <dbReference type="ARBA" id="ARBA00023163"/>
    </source>
</evidence>
<keyword evidence="5" id="KW-0804">Transcription</keyword>
<evidence type="ECO:0000256" key="2">
    <source>
        <dbReference type="ARBA" id="ARBA00022723"/>
    </source>
</evidence>
<dbReference type="InterPro" id="IPR036864">
    <property type="entry name" value="Zn2-C6_fun-type_DNA-bd_sf"/>
</dbReference>
<evidence type="ECO:0000256" key="6">
    <source>
        <dbReference type="ARBA" id="ARBA00023242"/>
    </source>
</evidence>
<dbReference type="PANTHER" id="PTHR47540:SF2">
    <property type="entry name" value="ZN(II)2CYS6 TRANSCRIPTION FACTOR (EUROFUNG)"/>
    <property type="match status" value="1"/>
</dbReference>
<dbReference type="OrthoDB" id="3985293at2759"/>
<dbReference type="SMART" id="SM00066">
    <property type="entry name" value="GAL4"/>
    <property type="match status" value="1"/>
</dbReference>
<evidence type="ECO:0000256" key="4">
    <source>
        <dbReference type="ARBA" id="ARBA00023125"/>
    </source>
</evidence>
<comment type="caution">
    <text evidence="9">The sequence shown here is derived from an EMBL/GenBank/DDBJ whole genome shotgun (WGS) entry which is preliminary data.</text>
</comment>
<dbReference type="SUPFAM" id="SSF57701">
    <property type="entry name" value="Zn2/Cys6 DNA-binding domain"/>
    <property type="match status" value="1"/>
</dbReference>
<dbReference type="PANTHER" id="PTHR47540">
    <property type="entry name" value="THIAMINE REPRESSIBLE GENES REGULATORY PROTEIN THI5"/>
    <property type="match status" value="1"/>
</dbReference>
<evidence type="ECO:0000256" key="1">
    <source>
        <dbReference type="ARBA" id="ARBA00004123"/>
    </source>
</evidence>
<evidence type="ECO:0000313" key="9">
    <source>
        <dbReference type="EMBL" id="KAH3664185.1"/>
    </source>
</evidence>
<keyword evidence="4" id="KW-0238">DNA-binding</keyword>
<feature type="transmembrane region" description="Helical" evidence="7">
    <location>
        <begin position="511"/>
        <end position="533"/>
    </location>
</feature>
<dbReference type="SMART" id="SM00906">
    <property type="entry name" value="Fungal_trans"/>
    <property type="match status" value="1"/>
</dbReference>
<dbReference type="GO" id="GO:0000981">
    <property type="term" value="F:DNA-binding transcription factor activity, RNA polymerase II-specific"/>
    <property type="evidence" value="ECO:0007669"/>
    <property type="project" value="InterPro"/>
</dbReference>
<keyword evidence="6" id="KW-0539">Nucleus</keyword>
<dbReference type="CDD" id="cd00067">
    <property type="entry name" value="GAL4"/>
    <property type="match status" value="1"/>
</dbReference>
<dbReference type="EMBL" id="JAEUBD010001227">
    <property type="protein sequence ID" value="KAH3664185.1"/>
    <property type="molecule type" value="Genomic_DNA"/>
</dbReference>
<evidence type="ECO:0000313" key="10">
    <source>
        <dbReference type="Proteomes" id="UP000788993"/>
    </source>
</evidence>
<dbReference type="GO" id="GO:0043565">
    <property type="term" value="F:sequence-specific DNA binding"/>
    <property type="evidence" value="ECO:0007669"/>
    <property type="project" value="TreeGrafter"/>
</dbReference>
<reference evidence="9" key="1">
    <citation type="journal article" date="2021" name="Open Biol.">
        <title>Shared evolutionary footprints suggest mitochondrial oxidative damage underlies multiple complex I losses in fungi.</title>
        <authorList>
            <person name="Schikora-Tamarit M.A."/>
            <person name="Marcet-Houben M."/>
            <person name="Nosek J."/>
            <person name="Gabaldon T."/>
        </authorList>
    </citation>
    <scope>NUCLEOTIDE SEQUENCE</scope>
    <source>
        <strain evidence="9">NCAIM Y.01608</strain>
    </source>
</reference>
<evidence type="ECO:0000256" key="3">
    <source>
        <dbReference type="ARBA" id="ARBA00023015"/>
    </source>
</evidence>
<evidence type="ECO:0000256" key="7">
    <source>
        <dbReference type="SAM" id="Phobius"/>
    </source>
</evidence>
<accession>A0A9P8P2T6</accession>
<feature type="domain" description="Zn(2)-C6 fungal-type" evidence="8">
    <location>
        <begin position="16"/>
        <end position="45"/>
    </location>
</feature>
<keyword evidence="3" id="KW-0805">Transcription regulation</keyword>
<protein>
    <recommendedName>
        <fullName evidence="8">Zn(2)-C6 fungal-type domain-containing protein</fullName>
    </recommendedName>
</protein>
<dbReference type="InterPro" id="IPR007219">
    <property type="entry name" value="XnlR_reg_dom"/>
</dbReference>
<dbReference type="GO" id="GO:0006351">
    <property type="term" value="P:DNA-templated transcription"/>
    <property type="evidence" value="ECO:0007669"/>
    <property type="project" value="InterPro"/>
</dbReference>
<dbReference type="CDD" id="cd12148">
    <property type="entry name" value="fungal_TF_MHR"/>
    <property type="match status" value="1"/>
</dbReference>
<dbReference type="PROSITE" id="PS00463">
    <property type="entry name" value="ZN2_CY6_FUNGAL_1"/>
    <property type="match status" value="1"/>
</dbReference>
<proteinExistence type="predicted"/>
<dbReference type="Pfam" id="PF00172">
    <property type="entry name" value="Zn_clus"/>
    <property type="match status" value="1"/>
</dbReference>
<keyword evidence="7" id="KW-0812">Transmembrane</keyword>
<reference evidence="9" key="2">
    <citation type="submission" date="2021-01" db="EMBL/GenBank/DDBJ databases">
        <authorList>
            <person name="Schikora-Tamarit M.A."/>
        </authorList>
    </citation>
    <scope>NUCLEOTIDE SEQUENCE</scope>
    <source>
        <strain evidence="9">NCAIM Y.01608</strain>
    </source>
</reference>
<gene>
    <name evidence="9" type="ORF">OGATHE_004203</name>
</gene>
<name>A0A9P8P2T6_9ASCO</name>
<keyword evidence="2" id="KW-0479">Metal-binding</keyword>
<dbReference type="InterPro" id="IPR051711">
    <property type="entry name" value="Stress_Response_Reg"/>
</dbReference>
<dbReference type="Pfam" id="PF04082">
    <property type="entry name" value="Fungal_trans"/>
    <property type="match status" value="1"/>
</dbReference>
<comment type="subcellular location">
    <subcellularLocation>
        <location evidence="1">Nucleus</location>
    </subcellularLocation>
</comment>